<feature type="non-terminal residue" evidence="1">
    <location>
        <position position="1"/>
    </location>
</feature>
<proteinExistence type="predicted"/>
<name>A0AAD6TVB2_9AGAR</name>
<evidence type="ECO:0000313" key="2">
    <source>
        <dbReference type="Proteomes" id="UP001222325"/>
    </source>
</evidence>
<feature type="non-terminal residue" evidence="1">
    <location>
        <position position="239"/>
    </location>
</feature>
<keyword evidence="2" id="KW-1185">Reference proteome</keyword>
<evidence type="ECO:0000313" key="1">
    <source>
        <dbReference type="EMBL" id="KAJ7077655.1"/>
    </source>
</evidence>
<reference evidence="1" key="1">
    <citation type="submission" date="2023-03" db="EMBL/GenBank/DDBJ databases">
        <title>Massive genome expansion in bonnet fungi (Mycena s.s.) driven by repeated elements and novel gene families across ecological guilds.</title>
        <authorList>
            <consortium name="Lawrence Berkeley National Laboratory"/>
            <person name="Harder C.B."/>
            <person name="Miyauchi S."/>
            <person name="Viragh M."/>
            <person name="Kuo A."/>
            <person name="Thoen E."/>
            <person name="Andreopoulos B."/>
            <person name="Lu D."/>
            <person name="Skrede I."/>
            <person name="Drula E."/>
            <person name="Henrissat B."/>
            <person name="Morin E."/>
            <person name="Kohler A."/>
            <person name="Barry K."/>
            <person name="LaButti K."/>
            <person name="Morin E."/>
            <person name="Salamov A."/>
            <person name="Lipzen A."/>
            <person name="Mereny Z."/>
            <person name="Hegedus B."/>
            <person name="Baldrian P."/>
            <person name="Stursova M."/>
            <person name="Weitz H."/>
            <person name="Taylor A."/>
            <person name="Grigoriev I.V."/>
            <person name="Nagy L.G."/>
            <person name="Martin F."/>
            <person name="Kauserud H."/>
        </authorList>
    </citation>
    <scope>NUCLEOTIDE SEQUENCE</scope>
    <source>
        <strain evidence="1">CBHHK173m</strain>
    </source>
</reference>
<accession>A0AAD6TVB2</accession>
<organism evidence="1 2">
    <name type="scientific">Mycena belliarum</name>
    <dbReference type="NCBI Taxonomy" id="1033014"/>
    <lineage>
        <taxon>Eukaryota</taxon>
        <taxon>Fungi</taxon>
        <taxon>Dikarya</taxon>
        <taxon>Basidiomycota</taxon>
        <taxon>Agaricomycotina</taxon>
        <taxon>Agaricomycetes</taxon>
        <taxon>Agaricomycetidae</taxon>
        <taxon>Agaricales</taxon>
        <taxon>Marasmiineae</taxon>
        <taxon>Mycenaceae</taxon>
        <taxon>Mycena</taxon>
    </lineage>
</organism>
<dbReference type="Proteomes" id="UP001222325">
    <property type="component" value="Unassembled WGS sequence"/>
</dbReference>
<dbReference type="AlphaFoldDB" id="A0AAD6TVB2"/>
<dbReference type="EMBL" id="JARJCN010000071">
    <property type="protein sequence ID" value="KAJ7077655.1"/>
    <property type="molecule type" value="Genomic_DNA"/>
</dbReference>
<protein>
    <submittedName>
        <fullName evidence="1">Uncharacterized protein</fullName>
    </submittedName>
</protein>
<sequence length="239" mass="26653">ILDAQGRIVAVLVGTPKDPNWDAVVGEAVSEMDRARRRCIRHRIYTHLSPLHRRGRFIALASGFSMGGGQIRPGNLYRGPIQYRITRSLCRHRSVRRIMGFQSSALAWYTPKLFRYQATTLKGLLDRQPHLKPNFTNSIFPAATYNCGPAAVTFDHRDFLNLSHGFCGVTCGGRFDSALGGHIYLRQFRLVVEFPSGASILIPSACVNHGNTPIQPGETRYSMTQYAAGGLFRYAAYGY</sequence>
<comment type="caution">
    <text evidence="1">The sequence shown here is derived from an EMBL/GenBank/DDBJ whole genome shotgun (WGS) entry which is preliminary data.</text>
</comment>
<gene>
    <name evidence="1" type="ORF">B0H15DRAFT_759244</name>
</gene>
<dbReference type="Gene3D" id="3.60.130.30">
    <property type="match status" value="1"/>
</dbReference>